<evidence type="ECO:0000256" key="2">
    <source>
        <dbReference type="ARBA" id="ARBA00012758"/>
    </source>
</evidence>
<keyword evidence="4 5" id="KW-0326">Glycosidase</keyword>
<gene>
    <name evidence="8" type="ORF">VXJ25_02750</name>
</gene>
<dbReference type="EMBL" id="JAZGJQ010000002">
    <property type="protein sequence ID" value="MEE6146920.1"/>
    <property type="molecule type" value="Genomic_DNA"/>
</dbReference>
<protein>
    <recommendedName>
        <fullName evidence="2">beta-fructofuranosidase</fullName>
        <ecNumber evidence="2">3.2.1.26</ecNumber>
    </recommendedName>
</protein>
<dbReference type="InterPro" id="IPR023296">
    <property type="entry name" value="Glyco_hydro_beta-prop_sf"/>
</dbReference>
<evidence type="ECO:0000256" key="4">
    <source>
        <dbReference type="ARBA" id="ARBA00023295"/>
    </source>
</evidence>
<evidence type="ECO:0000256" key="3">
    <source>
        <dbReference type="ARBA" id="ARBA00022801"/>
    </source>
</evidence>
<dbReference type="InterPro" id="IPR013320">
    <property type="entry name" value="ConA-like_dom_sf"/>
</dbReference>
<name>A0ABU7R8P4_9ACTN</name>
<keyword evidence="3 5" id="KW-0378">Hydrolase</keyword>
<dbReference type="Gene3D" id="2.60.120.560">
    <property type="entry name" value="Exo-inulinase, domain 1"/>
    <property type="match status" value="1"/>
</dbReference>
<organism evidence="8 9">
    <name type="scientific">Olsenella absiana</name>
    <dbReference type="NCBI Taxonomy" id="3115222"/>
    <lineage>
        <taxon>Bacteria</taxon>
        <taxon>Bacillati</taxon>
        <taxon>Actinomycetota</taxon>
        <taxon>Coriobacteriia</taxon>
        <taxon>Coriobacteriales</taxon>
        <taxon>Atopobiaceae</taxon>
        <taxon>Olsenella</taxon>
    </lineage>
</organism>
<comment type="similarity">
    <text evidence="1 5">Belongs to the glycosyl hydrolase 32 family.</text>
</comment>
<dbReference type="RefSeq" id="WP_330957686.1">
    <property type="nucleotide sequence ID" value="NZ_JAZGJQ010000002.1"/>
</dbReference>
<dbReference type="Pfam" id="PF08244">
    <property type="entry name" value="Glyco_hydro_32C"/>
    <property type="match status" value="1"/>
</dbReference>
<sequence>MTENDWRNGFHISPRRGRLNDPAGLCQFKGTYHVFYQLNRAWPDAKLPKSWGHATSRDLVSWTDEGEAIRADSAYDASGAFTGSAVVRDGRLWVYYTGNVEEPGLHDAITDGRESNVVLVTSEDGTTFSNKTCVLRNSDYPDECSRIVRDPKVWEDEGRLRMLLGARDLDGHGLALLYESADGLSWQLASTIRSDEPFGYMWEAPDRIRLGGRSFLSFCPQGLSHDRLRFANNFESGYVWLGDTLARTCAFDESTFNEWDHGFDFYTPQTFVDERGRTILMAWLGVPGAGYGSVPATPGSGWSGDWNGCLSVPRELSLNTTESGNDYIRQWPVAELESLRGEPVRLRDDSPTTSADDTLLPTHRADIVIEGIRSRAASITLDEDVSFSFGNYRADLRFAEDAASSAGRTKRACALSDNTLHSLRILVDSSAIEIFANGGEKVFSTRWFPRGERLSVSTNIEAESMVAYPMGSGTEGLW</sequence>
<dbReference type="InterPro" id="IPR001362">
    <property type="entry name" value="Glyco_hydro_32"/>
</dbReference>
<dbReference type="SMART" id="SM00640">
    <property type="entry name" value="Glyco_32"/>
    <property type="match status" value="1"/>
</dbReference>
<dbReference type="Pfam" id="PF00251">
    <property type="entry name" value="Glyco_hydro_32N"/>
    <property type="match status" value="1"/>
</dbReference>
<keyword evidence="9" id="KW-1185">Reference proteome</keyword>
<dbReference type="SUPFAM" id="SSF75005">
    <property type="entry name" value="Arabinanase/levansucrase/invertase"/>
    <property type="match status" value="1"/>
</dbReference>
<reference evidence="8 9" key="1">
    <citation type="submission" date="2024-01" db="EMBL/GenBank/DDBJ databases">
        <title>Description of Olsenella sp. nov., isolated from pig feces.</title>
        <authorList>
            <person name="Chang Y.-H."/>
        </authorList>
    </citation>
    <scope>NUCLEOTIDE SEQUENCE [LARGE SCALE GENOMIC DNA]</scope>
    <source>
        <strain evidence="8 9">YH-ols2223</strain>
    </source>
</reference>
<evidence type="ECO:0000256" key="5">
    <source>
        <dbReference type="RuleBase" id="RU362110"/>
    </source>
</evidence>
<dbReference type="CDD" id="cd18623">
    <property type="entry name" value="GH32_ScrB-like"/>
    <property type="match status" value="1"/>
</dbReference>
<evidence type="ECO:0000313" key="9">
    <source>
        <dbReference type="Proteomes" id="UP001332931"/>
    </source>
</evidence>
<comment type="caution">
    <text evidence="8">The sequence shown here is derived from an EMBL/GenBank/DDBJ whole genome shotgun (WGS) entry which is preliminary data.</text>
</comment>
<evidence type="ECO:0000259" key="7">
    <source>
        <dbReference type="Pfam" id="PF08244"/>
    </source>
</evidence>
<dbReference type="Gene3D" id="2.115.10.20">
    <property type="entry name" value="Glycosyl hydrolase domain, family 43"/>
    <property type="match status" value="1"/>
</dbReference>
<dbReference type="InterPro" id="IPR013148">
    <property type="entry name" value="Glyco_hydro_32_N"/>
</dbReference>
<dbReference type="InterPro" id="IPR051214">
    <property type="entry name" value="GH32_Enzymes"/>
</dbReference>
<dbReference type="PANTHER" id="PTHR43101:SF1">
    <property type="entry name" value="BETA-FRUCTOSIDASE"/>
    <property type="match status" value="1"/>
</dbReference>
<evidence type="ECO:0000313" key="8">
    <source>
        <dbReference type="EMBL" id="MEE6146920.1"/>
    </source>
</evidence>
<dbReference type="GO" id="GO:0016787">
    <property type="term" value="F:hydrolase activity"/>
    <property type="evidence" value="ECO:0007669"/>
    <property type="project" value="UniProtKB-KW"/>
</dbReference>
<proteinExistence type="inferred from homology"/>
<dbReference type="Proteomes" id="UP001332931">
    <property type="component" value="Unassembled WGS sequence"/>
</dbReference>
<evidence type="ECO:0000256" key="1">
    <source>
        <dbReference type="ARBA" id="ARBA00009902"/>
    </source>
</evidence>
<feature type="domain" description="Glycosyl hydrolase family 32 N-terminal" evidence="6">
    <location>
        <begin position="11"/>
        <end position="332"/>
    </location>
</feature>
<dbReference type="InterPro" id="IPR013189">
    <property type="entry name" value="Glyco_hydro_32_C"/>
</dbReference>
<dbReference type="EC" id="3.2.1.26" evidence="2"/>
<feature type="domain" description="Glycosyl hydrolase family 32 C-terminal" evidence="7">
    <location>
        <begin position="410"/>
        <end position="457"/>
    </location>
</feature>
<evidence type="ECO:0000259" key="6">
    <source>
        <dbReference type="Pfam" id="PF00251"/>
    </source>
</evidence>
<dbReference type="SUPFAM" id="SSF49899">
    <property type="entry name" value="Concanavalin A-like lectins/glucanases"/>
    <property type="match status" value="1"/>
</dbReference>
<dbReference type="PANTHER" id="PTHR43101">
    <property type="entry name" value="BETA-FRUCTOSIDASE"/>
    <property type="match status" value="1"/>
</dbReference>
<accession>A0ABU7R8P4</accession>